<evidence type="ECO:0000256" key="4">
    <source>
        <dbReference type="ARBA" id="ARBA00022989"/>
    </source>
</evidence>
<dbReference type="EMBL" id="JACIDY010000001">
    <property type="protein sequence ID" value="MBB3938695.1"/>
    <property type="molecule type" value="Genomic_DNA"/>
</dbReference>
<organism evidence="8 9">
    <name type="scientific">Novosphingobium fluoreni</name>
    <dbReference type="NCBI Taxonomy" id="1391222"/>
    <lineage>
        <taxon>Bacteria</taxon>
        <taxon>Pseudomonadati</taxon>
        <taxon>Pseudomonadota</taxon>
        <taxon>Alphaproteobacteria</taxon>
        <taxon>Sphingomonadales</taxon>
        <taxon>Sphingomonadaceae</taxon>
        <taxon>Novosphingobium</taxon>
    </lineage>
</organism>
<gene>
    <name evidence="8" type="ORF">GGR39_000324</name>
</gene>
<keyword evidence="4 6" id="KW-1133">Transmembrane helix</keyword>
<dbReference type="InterPro" id="IPR017850">
    <property type="entry name" value="Alkaline_phosphatase_core_sf"/>
</dbReference>
<dbReference type="CDD" id="cd16015">
    <property type="entry name" value="LTA_synthase"/>
    <property type="match status" value="1"/>
</dbReference>
<reference evidence="8 9" key="1">
    <citation type="submission" date="2020-08" db="EMBL/GenBank/DDBJ databases">
        <title>Genomic Encyclopedia of Type Strains, Phase IV (KMG-IV): sequencing the most valuable type-strain genomes for metagenomic binning, comparative biology and taxonomic classification.</title>
        <authorList>
            <person name="Goeker M."/>
        </authorList>
    </citation>
    <scope>NUCLEOTIDE SEQUENCE [LARGE SCALE GENOMIC DNA]</scope>
    <source>
        <strain evidence="8 9">DSM 27568</strain>
    </source>
</reference>
<dbReference type="Proteomes" id="UP000561459">
    <property type="component" value="Unassembled WGS sequence"/>
</dbReference>
<evidence type="ECO:0000256" key="2">
    <source>
        <dbReference type="ARBA" id="ARBA00022475"/>
    </source>
</evidence>
<proteinExistence type="predicted"/>
<dbReference type="SUPFAM" id="SSF53649">
    <property type="entry name" value="Alkaline phosphatase-like"/>
    <property type="match status" value="1"/>
</dbReference>
<comment type="caution">
    <text evidence="8">The sequence shown here is derived from an EMBL/GenBank/DDBJ whole genome shotgun (WGS) entry which is preliminary data.</text>
</comment>
<keyword evidence="9" id="KW-1185">Reference proteome</keyword>
<keyword evidence="3 6" id="KW-0812">Transmembrane</keyword>
<evidence type="ECO:0000256" key="6">
    <source>
        <dbReference type="SAM" id="Phobius"/>
    </source>
</evidence>
<dbReference type="PANTHER" id="PTHR47371:SF3">
    <property type="entry name" value="PHOSPHOGLYCEROL TRANSFERASE I"/>
    <property type="match status" value="1"/>
</dbReference>
<name>A0A7W6C1G8_9SPHN</name>
<evidence type="ECO:0000313" key="8">
    <source>
        <dbReference type="EMBL" id="MBB3938695.1"/>
    </source>
</evidence>
<evidence type="ECO:0000313" key="9">
    <source>
        <dbReference type="Proteomes" id="UP000561459"/>
    </source>
</evidence>
<feature type="transmembrane region" description="Helical" evidence="6">
    <location>
        <begin position="59"/>
        <end position="78"/>
    </location>
</feature>
<dbReference type="Pfam" id="PF00884">
    <property type="entry name" value="Sulfatase"/>
    <property type="match status" value="1"/>
</dbReference>
<sequence length="511" mass="55536">MASLLPAMACVARSSAVGQAEGVTLALTSILGCLGGLLGAVALDALASPRSPRRLGLRNAAGLCLLICQVISVFGLVMAVCGSIWVSIVLALATLALLVLASNAKNTVLGEPLVFSDLALIGAIFRHPQFYLSAIPVWQRCVVGAAAVGLIATIAALFVVDVGAHAAGLGILLSGLCLLAFLMCFSPIKALARAPHNEADVRRIGLTPTLMLYWLRWRKSEDPPPYRPEVRSASQEARGLLIVVQCESFADPKDVFSDQMQSLPNLEEARRNAWQYGNLHVSGFGAYTMRTEYAVLFGREEKDLGFRRYDPFLTALGETTYALPRRLGKAWRSLFIHPHDMRFYGRDKIMPAAGFDELVGEDRFDAPLPGEGRYVTDAAMAKEILALAKAAQQPSLLYAVTIENHGPWASDTAGGEDLMGSYLRLARNSDTMIRRLIDGLAELRGPATLVFFGDHRPSIPGVTNPHEARYTPYVIVRLNDGQFDHGENRHVDLTPAELHHTMLDIMLGRPV</sequence>
<comment type="subcellular location">
    <subcellularLocation>
        <location evidence="1">Cell membrane</location>
        <topology evidence="1">Multi-pass membrane protein</topology>
    </subcellularLocation>
</comment>
<accession>A0A7W6C1G8</accession>
<evidence type="ECO:0000256" key="1">
    <source>
        <dbReference type="ARBA" id="ARBA00004651"/>
    </source>
</evidence>
<dbReference type="GO" id="GO:0005886">
    <property type="term" value="C:plasma membrane"/>
    <property type="evidence" value="ECO:0007669"/>
    <property type="project" value="UniProtKB-SubCell"/>
</dbReference>
<dbReference type="InterPro" id="IPR000917">
    <property type="entry name" value="Sulfatase_N"/>
</dbReference>
<dbReference type="Gene3D" id="3.40.720.10">
    <property type="entry name" value="Alkaline Phosphatase, subunit A"/>
    <property type="match status" value="1"/>
</dbReference>
<evidence type="ECO:0000256" key="3">
    <source>
        <dbReference type="ARBA" id="ARBA00022692"/>
    </source>
</evidence>
<feature type="transmembrane region" description="Helical" evidence="6">
    <location>
        <begin position="84"/>
        <end position="101"/>
    </location>
</feature>
<dbReference type="PANTHER" id="PTHR47371">
    <property type="entry name" value="LIPOTEICHOIC ACID SYNTHASE"/>
    <property type="match status" value="1"/>
</dbReference>
<feature type="transmembrane region" description="Helical" evidence="6">
    <location>
        <begin position="137"/>
        <end position="160"/>
    </location>
</feature>
<keyword evidence="5 6" id="KW-0472">Membrane</keyword>
<evidence type="ECO:0000256" key="5">
    <source>
        <dbReference type="ARBA" id="ARBA00023136"/>
    </source>
</evidence>
<feature type="domain" description="Sulfatase N-terminal" evidence="7">
    <location>
        <begin position="241"/>
        <end position="505"/>
    </location>
</feature>
<dbReference type="AlphaFoldDB" id="A0A7W6C1G8"/>
<protein>
    <recommendedName>
        <fullName evidence="7">Sulfatase N-terminal domain-containing protein</fullName>
    </recommendedName>
</protein>
<dbReference type="InterPro" id="IPR050448">
    <property type="entry name" value="OpgB/LTA_synthase_biosynth"/>
</dbReference>
<feature type="transmembrane region" description="Helical" evidence="6">
    <location>
        <begin position="167"/>
        <end position="188"/>
    </location>
</feature>
<keyword evidence="2" id="KW-1003">Cell membrane</keyword>
<feature type="transmembrane region" description="Helical" evidence="6">
    <location>
        <begin position="26"/>
        <end position="47"/>
    </location>
</feature>
<feature type="transmembrane region" description="Helical" evidence="6">
    <location>
        <begin position="108"/>
        <end position="125"/>
    </location>
</feature>
<evidence type="ECO:0000259" key="7">
    <source>
        <dbReference type="Pfam" id="PF00884"/>
    </source>
</evidence>